<keyword evidence="4" id="KW-1185">Reference proteome</keyword>
<dbReference type="PANTHER" id="PTHR43441">
    <property type="entry name" value="RIBOSOMAL-PROTEIN-SERINE ACETYLTRANSFERASE"/>
    <property type="match status" value="1"/>
</dbReference>
<dbReference type="Proteomes" id="UP001501358">
    <property type="component" value="Unassembled WGS sequence"/>
</dbReference>
<comment type="caution">
    <text evidence="3">The sequence shown here is derived from an EMBL/GenBank/DDBJ whole genome shotgun (WGS) entry which is preliminary data.</text>
</comment>
<feature type="region of interest" description="Disordered" evidence="1">
    <location>
        <begin position="159"/>
        <end position="203"/>
    </location>
</feature>
<feature type="compositionally biased region" description="Basic and acidic residues" evidence="1">
    <location>
        <begin position="192"/>
        <end position="203"/>
    </location>
</feature>
<evidence type="ECO:0000256" key="1">
    <source>
        <dbReference type="SAM" id="MobiDB-lite"/>
    </source>
</evidence>
<organism evidence="3 4">
    <name type="scientific">Streptomyces thermolineatus</name>
    <dbReference type="NCBI Taxonomy" id="44033"/>
    <lineage>
        <taxon>Bacteria</taxon>
        <taxon>Bacillati</taxon>
        <taxon>Actinomycetota</taxon>
        <taxon>Actinomycetes</taxon>
        <taxon>Kitasatosporales</taxon>
        <taxon>Streptomycetaceae</taxon>
        <taxon>Streptomyces</taxon>
    </lineage>
</organism>
<feature type="domain" description="N-acetyltransferase" evidence="2">
    <location>
        <begin position="9"/>
        <end position="163"/>
    </location>
</feature>
<proteinExistence type="predicted"/>
<sequence>MDDVMTARLVLHPISPAEAERVVAGRPGDGDRWAPGYPAEGDVSGAGRLLRACAETGDPRPFGTYEIRLREDGCAVGGVDFLGPPDEDGGVAIGYSLVPSARGRGYASEALRALLRLARELGVSRVRGDADHGNTASQRVMAAAGMRLVAEDERVKYYEISWDGPDRQEDPSKDPSEDRPEGPSESLPEGPSEDRPEGRALSR</sequence>
<dbReference type="PROSITE" id="PS51186">
    <property type="entry name" value="GNAT"/>
    <property type="match status" value="1"/>
</dbReference>
<dbReference type="InterPro" id="IPR000182">
    <property type="entry name" value="GNAT_dom"/>
</dbReference>
<evidence type="ECO:0000313" key="4">
    <source>
        <dbReference type="Proteomes" id="UP001501358"/>
    </source>
</evidence>
<dbReference type="SUPFAM" id="SSF55729">
    <property type="entry name" value="Acyl-CoA N-acyltransferases (Nat)"/>
    <property type="match status" value="1"/>
</dbReference>
<accession>A0ABP5YEH0</accession>
<dbReference type="PANTHER" id="PTHR43441:SF6">
    <property type="entry name" value="N-ACETYLTRANSFERASE DOMAIN-CONTAINING PROTEIN"/>
    <property type="match status" value="1"/>
</dbReference>
<evidence type="ECO:0000313" key="3">
    <source>
        <dbReference type="EMBL" id="GAA2479740.1"/>
    </source>
</evidence>
<gene>
    <name evidence="3" type="ORF">GCM10010406_14930</name>
</gene>
<dbReference type="Gene3D" id="3.40.630.30">
    <property type="match status" value="1"/>
</dbReference>
<dbReference type="InterPro" id="IPR051908">
    <property type="entry name" value="Ribosomal_N-acetyltransferase"/>
</dbReference>
<feature type="compositionally biased region" description="Basic and acidic residues" evidence="1">
    <location>
        <begin position="164"/>
        <end position="182"/>
    </location>
</feature>
<dbReference type="InterPro" id="IPR016181">
    <property type="entry name" value="Acyl_CoA_acyltransferase"/>
</dbReference>
<dbReference type="RefSeq" id="WP_344382317.1">
    <property type="nucleotide sequence ID" value="NZ_BAAATA010000006.1"/>
</dbReference>
<protein>
    <recommendedName>
        <fullName evidence="2">N-acetyltransferase domain-containing protein</fullName>
    </recommendedName>
</protein>
<dbReference type="Pfam" id="PF13302">
    <property type="entry name" value="Acetyltransf_3"/>
    <property type="match status" value="1"/>
</dbReference>
<evidence type="ECO:0000259" key="2">
    <source>
        <dbReference type="PROSITE" id="PS51186"/>
    </source>
</evidence>
<name>A0ABP5YEH0_9ACTN</name>
<dbReference type="EMBL" id="BAAATA010000006">
    <property type="protein sequence ID" value="GAA2479740.1"/>
    <property type="molecule type" value="Genomic_DNA"/>
</dbReference>
<reference evidence="4" key="1">
    <citation type="journal article" date="2019" name="Int. J. Syst. Evol. Microbiol.">
        <title>The Global Catalogue of Microorganisms (GCM) 10K type strain sequencing project: providing services to taxonomists for standard genome sequencing and annotation.</title>
        <authorList>
            <consortium name="The Broad Institute Genomics Platform"/>
            <consortium name="The Broad Institute Genome Sequencing Center for Infectious Disease"/>
            <person name="Wu L."/>
            <person name="Ma J."/>
        </authorList>
    </citation>
    <scope>NUCLEOTIDE SEQUENCE [LARGE SCALE GENOMIC DNA]</scope>
    <source>
        <strain evidence="4">JCM 6307</strain>
    </source>
</reference>